<dbReference type="InterPro" id="IPR015495">
    <property type="entry name" value="Myb_TF_plants"/>
</dbReference>
<dbReference type="InterPro" id="IPR001005">
    <property type="entry name" value="SANT/Myb"/>
</dbReference>
<comment type="caution">
    <text evidence="7">The sequence shown here is derived from an EMBL/GenBank/DDBJ whole genome shotgun (WGS) entry which is preliminary data.</text>
</comment>
<dbReference type="Gene3D" id="1.10.10.60">
    <property type="entry name" value="Homeodomain-like"/>
    <property type="match status" value="1"/>
</dbReference>
<evidence type="ECO:0000256" key="3">
    <source>
        <dbReference type="ARBA" id="ARBA00023242"/>
    </source>
</evidence>
<organism evidence="7 8">
    <name type="scientific">Crotalaria pallida</name>
    <name type="common">Smooth rattlebox</name>
    <name type="synonym">Crotalaria striata</name>
    <dbReference type="NCBI Taxonomy" id="3830"/>
    <lineage>
        <taxon>Eukaryota</taxon>
        <taxon>Viridiplantae</taxon>
        <taxon>Streptophyta</taxon>
        <taxon>Embryophyta</taxon>
        <taxon>Tracheophyta</taxon>
        <taxon>Spermatophyta</taxon>
        <taxon>Magnoliopsida</taxon>
        <taxon>eudicotyledons</taxon>
        <taxon>Gunneridae</taxon>
        <taxon>Pentapetalae</taxon>
        <taxon>rosids</taxon>
        <taxon>fabids</taxon>
        <taxon>Fabales</taxon>
        <taxon>Fabaceae</taxon>
        <taxon>Papilionoideae</taxon>
        <taxon>50 kb inversion clade</taxon>
        <taxon>genistoids sensu lato</taxon>
        <taxon>core genistoids</taxon>
        <taxon>Crotalarieae</taxon>
        <taxon>Crotalaria</taxon>
    </lineage>
</organism>
<gene>
    <name evidence="7" type="ORF">RIF29_31508</name>
</gene>
<feature type="region of interest" description="Disordered" evidence="4">
    <location>
        <begin position="46"/>
        <end position="95"/>
    </location>
</feature>
<dbReference type="GO" id="GO:0005634">
    <property type="term" value="C:nucleus"/>
    <property type="evidence" value="ECO:0007669"/>
    <property type="project" value="UniProtKB-SubCell"/>
</dbReference>
<keyword evidence="3" id="KW-0539">Nucleus</keyword>
<evidence type="ECO:0000259" key="6">
    <source>
        <dbReference type="PROSITE" id="PS51294"/>
    </source>
</evidence>
<feature type="region of interest" description="Disordered" evidence="4">
    <location>
        <begin position="144"/>
        <end position="170"/>
    </location>
</feature>
<dbReference type="EMBL" id="JAYWIO010000006">
    <property type="protein sequence ID" value="KAK7257489.1"/>
    <property type="molecule type" value="Genomic_DNA"/>
</dbReference>
<dbReference type="AlphaFoldDB" id="A0AAN9EHA7"/>
<feature type="region of interest" description="Disordered" evidence="4">
    <location>
        <begin position="1"/>
        <end position="20"/>
    </location>
</feature>
<dbReference type="PANTHER" id="PTHR10641:SF1413">
    <property type="entry name" value="MYB-RELATED PROTEIN MYB4"/>
    <property type="match status" value="1"/>
</dbReference>
<feature type="domain" description="HTH myb-type" evidence="6">
    <location>
        <begin position="9"/>
        <end position="45"/>
    </location>
</feature>
<evidence type="ECO:0008006" key="9">
    <source>
        <dbReference type="Google" id="ProtNLM"/>
    </source>
</evidence>
<sequence length="170" mass="18691">MVRTPSSDKNGLKKGTWTPEEDRKLIDYDTKYGYWNWRQLPKYAGLASNDNNDKASTDTASTDSAPRPQPTLPNVIIVPPPPQSPSPSTEVVNAADTPDVSEEGDMLGGMIPYSIEQCHIFVYLITLIAFAELHCYVPLSPRKPKNISGPSTIADPTAVNEDPRDDPRGH</sequence>
<accession>A0AAN9EHA7</accession>
<dbReference type="SUPFAM" id="SSF46689">
    <property type="entry name" value="Homeodomain-like"/>
    <property type="match status" value="1"/>
</dbReference>
<evidence type="ECO:0000256" key="1">
    <source>
        <dbReference type="ARBA" id="ARBA00004123"/>
    </source>
</evidence>
<dbReference type="PROSITE" id="PS50090">
    <property type="entry name" value="MYB_LIKE"/>
    <property type="match status" value="1"/>
</dbReference>
<feature type="compositionally biased region" description="Basic and acidic residues" evidence="4">
    <location>
        <begin position="161"/>
        <end position="170"/>
    </location>
</feature>
<proteinExistence type="predicted"/>
<reference evidence="7 8" key="1">
    <citation type="submission" date="2024-01" db="EMBL/GenBank/DDBJ databases">
        <title>The genomes of 5 underutilized Papilionoideae crops provide insights into root nodulation and disease resistanc.</title>
        <authorList>
            <person name="Yuan L."/>
        </authorList>
    </citation>
    <scope>NUCLEOTIDE SEQUENCE [LARGE SCALE GENOMIC DNA]</scope>
    <source>
        <strain evidence="7">ZHUSHIDOU_FW_LH</strain>
        <tissue evidence="7">Leaf</tissue>
    </source>
</reference>
<evidence type="ECO:0000256" key="2">
    <source>
        <dbReference type="ARBA" id="ARBA00023125"/>
    </source>
</evidence>
<comment type="subcellular location">
    <subcellularLocation>
        <location evidence="1">Nucleus</location>
    </subcellularLocation>
</comment>
<dbReference type="InterPro" id="IPR017930">
    <property type="entry name" value="Myb_dom"/>
</dbReference>
<dbReference type="Proteomes" id="UP001372338">
    <property type="component" value="Unassembled WGS sequence"/>
</dbReference>
<dbReference type="Pfam" id="PF00249">
    <property type="entry name" value="Myb_DNA-binding"/>
    <property type="match status" value="1"/>
</dbReference>
<evidence type="ECO:0000259" key="5">
    <source>
        <dbReference type="PROSITE" id="PS50090"/>
    </source>
</evidence>
<name>A0AAN9EHA7_CROPI</name>
<evidence type="ECO:0000256" key="4">
    <source>
        <dbReference type="SAM" id="MobiDB-lite"/>
    </source>
</evidence>
<feature type="domain" description="Myb-like" evidence="5">
    <location>
        <begin position="9"/>
        <end position="43"/>
    </location>
</feature>
<evidence type="ECO:0000313" key="8">
    <source>
        <dbReference type="Proteomes" id="UP001372338"/>
    </source>
</evidence>
<dbReference type="CDD" id="cd00167">
    <property type="entry name" value="SANT"/>
    <property type="match status" value="1"/>
</dbReference>
<dbReference type="PANTHER" id="PTHR10641">
    <property type="entry name" value="MYB FAMILY TRANSCRIPTION FACTOR"/>
    <property type="match status" value="1"/>
</dbReference>
<dbReference type="InterPro" id="IPR009057">
    <property type="entry name" value="Homeodomain-like_sf"/>
</dbReference>
<keyword evidence="8" id="KW-1185">Reference proteome</keyword>
<dbReference type="PROSITE" id="PS51294">
    <property type="entry name" value="HTH_MYB"/>
    <property type="match status" value="1"/>
</dbReference>
<evidence type="ECO:0000313" key="7">
    <source>
        <dbReference type="EMBL" id="KAK7257489.1"/>
    </source>
</evidence>
<keyword evidence="2" id="KW-0238">DNA-binding</keyword>
<dbReference type="GO" id="GO:0003677">
    <property type="term" value="F:DNA binding"/>
    <property type="evidence" value="ECO:0007669"/>
    <property type="project" value="UniProtKB-KW"/>
</dbReference>
<protein>
    <recommendedName>
        <fullName evidence="9">Myb-like domain-containing protein</fullName>
    </recommendedName>
</protein>